<dbReference type="OrthoDB" id="407432at2759"/>
<proteinExistence type="predicted"/>
<dbReference type="GO" id="GO:0031123">
    <property type="term" value="P:RNA 3'-end processing"/>
    <property type="evidence" value="ECO:0007669"/>
    <property type="project" value="TreeGrafter"/>
</dbReference>
<feature type="region of interest" description="Disordered" evidence="1">
    <location>
        <begin position="471"/>
        <end position="669"/>
    </location>
</feature>
<evidence type="ECO:0000259" key="2">
    <source>
        <dbReference type="Pfam" id="PF22600"/>
    </source>
</evidence>
<dbReference type="SUPFAM" id="SSF81631">
    <property type="entry name" value="PAP/OAS1 substrate-binding domain"/>
    <property type="match status" value="1"/>
</dbReference>
<feature type="compositionally biased region" description="Polar residues" evidence="1">
    <location>
        <begin position="509"/>
        <end position="522"/>
    </location>
</feature>
<dbReference type="Proteomes" id="UP000724874">
    <property type="component" value="Unassembled WGS sequence"/>
</dbReference>
<feature type="compositionally biased region" description="Low complexity" evidence="1">
    <location>
        <begin position="539"/>
        <end position="555"/>
    </location>
</feature>
<feature type="compositionally biased region" description="Low complexity" evidence="1">
    <location>
        <begin position="600"/>
        <end position="614"/>
    </location>
</feature>
<feature type="region of interest" description="Disordered" evidence="1">
    <location>
        <begin position="425"/>
        <end position="455"/>
    </location>
</feature>
<dbReference type="Gene3D" id="1.10.1410.10">
    <property type="match status" value="2"/>
</dbReference>
<feature type="compositionally biased region" description="Polar residues" evidence="1">
    <location>
        <begin position="794"/>
        <end position="803"/>
    </location>
</feature>
<reference evidence="3" key="1">
    <citation type="submission" date="2020-11" db="EMBL/GenBank/DDBJ databases">
        <authorList>
            <consortium name="DOE Joint Genome Institute"/>
            <person name="Ahrendt S."/>
            <person name="Riley R."/>
            <person name="Andreopoulos W."/>
            <person name="LaButti K."/>
            <person name="Pangilinan J."/>
            <person name="Ruiz-duenas F.J."/>
            <person name="Barrasa J.M."/>
            <person name="Sanchez-Garcia M."/>
            <person name="Camarero S."/>
            <person name="Miyauchi S."/>
            <person name="Serrano A."/>
            <person name="Linde D."/>
            <person name="Babiker R."/>
            <person name="Drula E."/>
            <person name="Ayuso-Fernandez I."/>
            <person name="Pacheco R."/>
            <person name="Padilla G."/>
            <person name="Ferreira P."/>
            <person name="Barriuso J."/>
            <person name="Kellner H."/>
            <person name="Castanera R."/>
            <person name="Alfaro M."/>
            <person name="Ramirez L."/>
            <person name="Pisabarro A.G."/>
            <person name="Kuo A."/>
            <person name="Tritt A."/>
            <person name="Lipzen A."/>
            <person name="He G."/>
            <person name="Yan M."/>
            <person name="Ng V."/>
            <person name="Cullen D."/>
            <person name="Martin F."/>
            <person name="Rosso M.-N."/>
            <person name="Henrissat B."/>
            <person name="Hibbett D."/>
            <person name="Martinez A.T."/>
            <person name="Grigoriev I.V."/>
        </authorList>
    </citation>
    <scope>NUCLEOTIDE SEQUENCE</scope>
    <source>
        <strain evidence="3">AH 44721</strain>
    </source>
</reference>
<dbReference type="Pfam" id="PF22600">
    <property type="entry name" value="MTPAP-like_central"/>
    <property type="match status" value="1"/>
</dbReference>
<protein>
    <recommendedName>
        <fullName evidence="2">Poly(A) RNA polymerase mitochondrial-like central palm domain-containing protein</fullName>
    </recommendedName>
</protein>
<dbReference type="EMBL" id="JADNYJ010000044">
    <property type="protein sequence ID" value="KAF8900998.1"/>
    <property type="molecule type" value="Genomic_DNA"/>
</dbReference>
<dbReference type="SUPFAM" id="SSF81301">
    <property type="entry name" value="Nucleotidyltransferase"/>
    <property type="match status" value="1"/>
</dbReference>
<evidence type="ECO:0000313" key="4">
    <source>
        <dbReference type="Proteomes" id="UP000724874"/>
    </source>
</evidence>
<comment type="caution">
    <text evidence="3">The sequence shown here is derived from an EMBL/GenBank/DDBJ whole genome shotgun (WGS) entry which is preliminary data.</text>
</comment>
<feature type="compositionally biased region" description="Low complexity" evidence="1">
    <location>
        <begin position="482"/>
        <end position="491"/>
    </location>
</feature>
<dbReference type="CDD" id="cd05402">
    <property type="entry name" value="NT_PAP_TUTase"/>
    <property type="match status" value="1"/>
</dbReference>
<keyword evidence="4" id="KW-1185">Reference proteome</keyword>
<feature type="domain" description="Poly(A) RNA polymerase mitochondrial-like central palm" evidence="2">
    <location>
        <begin position="119"/>
        <end position="201"/>
    </location>
</feature>
<feature type="region of interest" description="Disordered" evidence="1">
    <location>
        <begin position="755"/>
        <end position="848"/>
    </location>
</feature>
<feature type="compositionally biased region" description="Low complexity" evidence="1">
    <location>
        <begin position="640"/>
        <end position="650"/>
    </location>
</feature>
<dbReference type="GO" id="GO:0010605">
    <property type="term" value="P:negative regulation of macromolecule metabolic process"/>
    <property type="evidence" value="ECO:0007669"/>
    <property type="project" value="UniProtKB-ARBA"/>
</dbReference>
<feature type="compositionally biased region" description="Acidic residues" evidence="1">
    <location>
        <begin position="493"/>
        <end position="502"/>
    </location>
</feature>
<evidence type="ECO:0000313" key="3">
    <source>
        <dbReference type="EMBL" id="KAF8900998.1"/>
    </source>
</evidence>
<feature type="compositionally biased region" description="Polar residues" evidence="1">
    <location>
        <begin position="763"/>
        <end position="774"/>
    </location>
</feature>
<dbReference type="InterPro" id="IPR043519">
    <property type="entry name" value="NT_sf"/>
</dbReference>
<evidence type="ECO:0000256" key="1">
    <source>
        <dbReference type="SAM" id="MobiDB-lite"/>
    </source>
</evidence>
<feature type="compositionally biased region" description="Low complexity" evidence="1">
    <location>
        <begin position="804"/>
        <end position="827"/>
    </location>
</feature>
<dbReference type="GO" id="GO:1990817">
    <property type="term" value="F:poly(A) RNA polymerase activity"/>
    <property type="evidence" value="ECO:0007669"/>
    <property type="project" value="UniProtKB-EC"/>
</dbReference>
<name>A0A9P5NL20_GYMJU</name>
<dbReference type="GO" id="GO:0005737">
    <property type="term" value="C:cytoplasm"/>
    <property type="evidence" value="ECO:0007669"/>
    <property type="project" value="UniProtKB-SubCell"/>
</dbReference>
<dbReference type="InterPro" id="IPR054708">
    <property type="entry name" value="MTPAP-like_central"/>
</dbReference>
<accession>A0A9P5NL20</accession>
<dbReference type="GO" id="GO:0046872">
    <property type="term" value="F:metal ion binding"/>
    <property type="evidence" value="ECO:0007669"/>
    <property type="project" value="UniProtKB-KW"/>
</dbReference>
<sequence>MAYAQTLSPQAMHQQYHPVHSAVTPPMQRRQASKQRFVAELSQCLFDFVIQLLPTQEEMAVKEDVRKLLERLIRTIEPDSRLLSFGSTANGFSLRNSGERQCFCGRSEIGSKPFRGALADMDLCCLIDSEERLSATDLVTMLGDLLERETKFHVKPLPHARIPIVKLSLDPSPGLPLGIACDIGFENRLALENTRLLMCYAMIDPTRVRTMVLFLKVWSKRRKINSPYKGTLSSYGYVLLVIYFLVHVKNPPVLPNLQQMPPLRPISKEDTHLNGHNICYNTGVASIRAGLIKKEVKGWQNEQSNGRYNDSRERNRLCIEDPFEADYNVARCVTKDGLYTIRGEFMRAARILASRPERAIVALAELCEERKDEELVVAPPYNSRPPTLPPQTPYTVGNQTLRPKVAERFSPPAQFFEPGSRQVIQPVSLRPPPEHMAPKRGKWTSPPPPEAPPADRALFENQLGIGLQLATSSTAAREKENAYNSSESNSEVFTDDGSDLAEDDIKSVRSYTDGSPHMQTGLNRRPSWHTPDLTKQAPSFNTPSPSSGLSSRAPSTARGRFSRTNDRAEPSAPTFYRLPDISTSPQTDYHRRSLYGPPRSLKAPSLSSNASLALVTPLPPSPESPMDPRFSDPSNVYYQTTTTRSPRPTTLYPNSGNNPSPLAHYQSQQQSGFIAHVPHDIFSPNLPPALSSLTPRSSLGQGAAALDRSFAGPETPTPAKFSSLHSHSLSTTTIIALTPSSSTTQFPVQAERDDLPLIPHGVPNSSGSPSNARSPRSPHSADIQRLSPVKPQNHGLSSPQASATNSDGSSPTPSSGGYSTSISRSPSPHSPSPPQTAMPLKQTGDNTEFTASFSALNINGGIGGIPSHGFVVRLESAEEKES</sequence>
<organism evidence="3 4">
    <name type="scientific">Gymnopilus junonius</name>
    <name type="common">Spectacular rustgill mushroom</name>
    <name type="synonym">Gymnopilus spectabilis subsp. junonius</name>
    <dbReference type="NCBI Taxonomy" id="109634"/>
    <lineage>
        <taxon>Eukaryota</taxon>
        <taxon>Fungi</taxon>
        <taxon>Dikarya</taxon>
        <taxon>Basidiomycota</taxon>
        <taxon>Agaricomycotina</taxon>
        <taxon>Agaricomycetes</taxon>
        <taxon>Agaricomycetidae</taxon>
        <taxon>Agaricales</taxon>
        <taxon>Agaricineae</taxon>
        <taxon>Hymenogastraceae</taxon>
        <taxon>Gymnopilus</taxon>
    </lineage>
</organism>
<gene>
    <name evidence="3" type="ORF">CPB84DRAFT_1846981</name>
</gene>
<dbReference type="PANTHER" id="PTHR12271:SF40">
    <property type="entry name" value="POLY(A) RNA POLYMERASE GLD2"/>
    <property type="match status" value="1"/>
</dbReference>
<dbReference type="AlphaFoldDB" id="A0A9P5NL20"/>
<dbReference type="PANTHER" id="PTHR12271">
    <property type="entry name" value="POLY A POLYMERASE CID PAP -RELATED"/>
    <property type="match status" value="1"/>
</dbReference>
<feature type="compositionally biased region" description="Polar residues" evidence="1">
    <location>
        <begin position="651"/>
        <end position="669"/>
    </location>
</feature>